<dbReference type="EMBL" id="JAKOAV010000018">
    <property type="protein sequence ID" value="MDF9408716.1"/>
    <property type="molecule type" value="Genomic_DNA"/>
</dbReference>
<comment type="caution">
    <text evidence="6">The sequence shown here is derived from an EMBL/GenBank/DDBJ whole genome shotgun (WGS) entry which is preliminary data.</text>
</comment>
<dbReference type="GO" id="GO:0046872">
    <property type="term" value="F:metal ion binding"/>
    <property type="evidence" value="ECO:0007669"/>
    <property type="project" value="UniProtKB-KW"/>
</dbReference>
<gene>
    <name evidence="6" type="ORF">L7E55_10180</name>
</gene>
<comment type="cofactor">
    <cofactor evidence="5">
        <name>Fe(2+)</name>
        <dbReference type="ChEBI" id="CHEBI:29033"/>
    </cofactor>
    <text evidence="5">Binds 1 Fe(2+) ion per subunit.</text>
</comment>
<name>A0A9X4H2Y1_9FIRM</name>
<evidence type="ECO:0000313" key="7">
    <source>
        <dbReference type="Proteomes" id="UP001154312"/>
    </source>
</evidence>
<evidence type="ECO:0000313" key="6">
    <source>
        <dbReference type="EMBL" id="MDF9408716.1"/>
    </source>
</evidence>
<dbReference type="AlphaFoldDB" id="A0A9X4H2Y1"/>
<evidence type="ECO:0000256" key="1">
    <source>
        <dbReference type="ARBA" id="ARBA00006787"/>
    </source>
</evidence>
<feature type="binding site" evidence="5">
    <location>
        <position position="35"/>
    </location>
    <ligand>
        <name>Fe cation</name>
        <dbReference type="ChEBI" id="CHEBI:24875"/>
        <note>catalytic</note>
    </ligand>
</feature>
<sequence length="334" mass="38741">MTETPHRVEFDLNSLNTLGRFHYRDGVTGHLTTVHPQFDYRKEQIINYITRFSLTSTYNIYGINRGSSRRQVISSIPVKQAAYMHSFGMTENFIILTEFPLFINPFRLLLTGSPFIDNLFWKPEHGTTFLVIDKNSGNMVGNFKCEPFFAFHHINGYEEMGNVIVDIVSYKDSSIIKSLCLDKLRQGNSLIPTPQMRRYYLDLASNKVTTQILSKDFVEMPRINYRRCNTRNYNYIYGISDHESNGFPNKLVKFYIKSKSLKHWYKENNFPGEPVFVTAPDTVEEDEGVILSLVLDTIKRKSYLLILDATCFSEITRAYLPFAVPFGSHGQYFE</sequence>
<accession>A0A9X4H2Y1</accession>
<feature type="binding site" evidence="5">
    <location>
        <position position="152"/>
    </location>
    <ligand>
        <name>Fe cation</name>
        <dbReference type="ChEBI" id="CHEBI:24875"/>
        <note>catalytic</note>
    </ligand>
</feature>
<proteinExistence type="inferred from homology"/>
<feature type="binding site" evidence="5">
    <location>
        <position position="85"/>
    </location>
    <ligand>
        <name>Fe cation</name>
        <dbReference type="ChEBI" id="CHEBI:24875"/>
        <note>catalytic</note>
    </ligand>
</feature>
<reference evidence="6" key="1">
    <citation type="submission" date="2022-02" db="EMBL/GenBank/DDBJ databases">
        <authorList>
            <person name="Leng L."/>
        </authorList>
    </citation>
    <scope>NUCLEOTIDE SEQUENCE</scope>
    <source>
        <strain evidence="6">JI</strain>
    </source>
</reference>
<protein>
    <submittedName>
        <fullName evidence="6">Carotenoid oxygenase family protein</fullName>
    </submittedName>
</protein>
<dbReference type="InterPro" id="IPR004294">
    <property type="entry name" value="Carotenoid_Oase"/>
</dbReference>
<dbReference type="Pfam" id="PF03055">
    <property type="entry name" value="RPE65"/>
    <property type="match status" value="1"/>
</dbReference>
<evidence type="ECO:0000256" key="4">
    <source>
        <dbReference type="ARBA" id="ARBA00023004"/>
    </source>
</evidence>
<keyword evidence="7" id="KW-1185">Reference proteome</keyword>
<dbReference type="PANTHER" id="PTHR10543:SF24">
    <property type="entry name" value="CAROTENOID ISOMEROOXYGENASE"/>
    <property type="match status" value="1"/>
</dbReference>
<dbReference type="Proteomes" id="UP001154312">
    <property type="component" value="Unassembled WGS sequence"/>
</dbReference>
<keyword evidence="4 5" id="KW-0408">Iron</keyword>
<dbReference type="GO" id="GO:0016121">
    <property type="term" value="P:carotene catabolic process"/>
    <property type="evidence" value="ECO:0007669"/>
    <property type="project" value="TreeGrafter"/>
</dbReference>
<evidence type="ECO:0000256" key="5">
    <source>
        <dbReference type="PIRSR" id="PIRSR604294-1"/>
    </source>
</evidence>
<keyword evidence="3" id="KW-0560">Oxidoreductase</keyword>
<dbReference type="GO" id="GO:0010436">
    <property type="term" value="F:carotenoid dioxygenase activity"/>
    <property type="evidence" value="ECO:0007669"/>
    <property type="project" value="TreeGrafter"/>
</dbReference>
<feature type="binding site" evidence="5">
    <location>
        <position position="329"/>
    </location>
    <ligand>
        <name>Fe cation</name>
        <dbReference type="ChEBI" id="CHEBI:24875"/>
        <note>catalytic</note>
    </ligand>
</feature>
<dbReference type="PANTHER" id="PTHR10543">
    <property type="entry name" value="BETA-CAROTENE DIOXYGENASE"/>
    <property type="match status" value="1"/>
</dbReference>
<evidence type="ECO:0000256" key="3">
    <source>
        <dbReference type="ARBA" id="ARBA00023002"/>
    </source>
</evidence>
<organism evidence="6 7">
    <name type="scientific">Pelotomaculum isophthalicicum JI</name>
    <dbReference type="NCBI Taxonomy" id="947010"/>
    <lineage>
        <taxon>Bacteria</taxon>
        <taxon>Bacillati</taxon>
        <taxon>Bacillota</taxon>
        <taxon>Clostridia</taxon>
        <taxon>Eubacteriales</taxon>
        <taxon>Desulfotomaculaceae</taxon>
        <taxon>Pelotomaculum</taxon>
    </lineage>
</organism>
<keyword evidence="2 5" id="KW-0479">Metal-binding</keyword>
<comment type="similarity">
    <text evidence="1">Belongs to the carotenoid oxygenase family.</text>
</comment>
<evidence type="ECO:0000256" key="2">
    <source>
        <dbReference type="ARBA" id="ARBA00022723"/>
    </source>
</evidence>